<feature type="compositionally biased region" description="Low complexity" evidence="1">
    <location>
        <begin position="2764"/>
        <end position="2779"/>
    </location>
</feature>
<evidence type="ECO:0000256" key="1">
    <source>
        <dbReference type="SAM" id="MobiDB-lite"/>
    </source>
</evidence>
<feature type="compositionally biased region" description="Basic and acidic residues" evidence="1">
    <location>
        <begin position="2843"/>
        <end position="2867"/>
    </location>
</feature>
<dbReference type="Gene3D" id="3.40.50.850">
    <property type="entry name" value="Isochorismatase-like"/>
    <property type="match status" value="1"/>
</dbReference>
<feature type="compositionally biased region" description="Basic and acidic residues" evidence="1">
    <location>
        <begin position="650"/>
        <end position="665"/>
    </location>
</feature>
<feature type="compositionally biased region" description="Basic and acidic residues" evidence="1">
    <location>
        <begin position="3641"/>
        <end position="3657"/>
    </location>
</feature>
<reference evidence="2" key="1">
    <citation type="submission" date="2014-11" db="EMBL/GenBank/DDBJ databases">
        <title>Molecular phylogeny of cliff fern family Woodsiaceae with morphological implications.</title>
        <authorList>
            <person name="Shao Y.-Z."/>
            <person name="Wei R."/>
            <person name="Zhang X.-C."/>
        </authorList>
    </citation>
    <scope>NUCLEOTIDE SEQUENCE</scope>
</reference>
<feature type="compositionally biased region" description="Low complexity" evidence="1">
    <location>
        <begin position="2637"/>
        <end position="2647"/>
    </location>
</feature>
<feature type="compositionally biased region" description="Basic and acidic residues" evidence="1">
    <location>
        <begin position="2818"/>
        <end position="2836"/>
    </location>
</feature>
<dbReference type="InterPro" id="IPR036380">
    <property type="entry name" value="Isochorismatase-like_sf"/>
</dbReference>
<accession>A0A0K6SA48</accession>
<feature type="compositionally biased region" description="Gly residues" evidence="1">
    <location>
        <begin position="3347"/>
        <end position="3358"/>
    </location>
</feature>
<feature type="region of interest" description="Disordered" evidence="1">
    <location>
        <begin position="3611"/>
        <end position="3657"/>
    </location>
</feature>
<feature type="compositionally biased region" description="Acidic residues" evidence="1">
    <location>
        <begin position="2971"/>
        <end position="2980"/>
    </location>
</feature>
<feature type="region of interest" description="Disordered" evidence="1">
    <location>
        <begin position="896"/>
        <end position="915"/>
    </location>
</feature>
<feature type="compositionally biased region" description="Gly residues" evidence="1">
    <location>
        <begin position="48"/>
        <end position="59"/>
    </location>
</feature>
<evidence type="ECO:0000313" key="2">
    <source>
        <dbReference type="EMBL" id="CUC10534.1"/>
    </source>
</evidence>
<feature type="region of interest" description="Disordered" evidence="1">
    <location>
        <begin position="646"/>
        <end position="675"/>
    </location>
</feature>
<protein>
    <submittedName>
        <fullName evidence="2">Uncharacterized protein</fullName>
    </submittedName>
</protein>
<feature type="compositionally biased region" description="Basic and acidic residues" evidence="1">
    <location>
        <begin position="946"/>
        <end position="956"/>
    </location>
</feature>
<feature type="compositionally biased region" description="Gly residues" evidence="1">
    <location>
        <begin position="2470"/>
        <end position="2485"/>
    </location>
</feature>
<feature type="compositionally biased region" description="Basic and acidic residues" evidence="1">
    <location>
        <begin position="2782"/>
        <end position="2801"/>
    </location>
</feature>
<feature type="region of interest" description="Disordered" evidence="1">
    <location>
        <begin position="2395"/>
        <end position="3104"/>
    </location>
</feature>
<gene>
    <name evidence="2" type="ORF">Cvel_9544.t2</name>
</gene>
<feature type="compositionally biased region" description="Basic and acidic residues" evidence="1">
    <location>
        <begin position="2924"/>
        <end position="2936"/>
    </location>
</feature>
<dbReference type="SUPFAM" id="SSF52499">
    <property type="entry name" value="Isochorismatase-like hydrolases"/>
    <property type="match status" value="1"/>
</dbReference>
<feature type="compositionally biased region" description="Acidic residues" evidence="1">
    <location>
        <begin position="3330"/>
        <end position="3340"/>
    </location>
</feature>
<proteinExistence type="predicted"/>
<feature type="region of interest" description="Disordered" evidence="1">
    <location>
        <begin position="770"/>
        <end position="791"/>
    </location>
</feature>
<dbReference type="VEuPathDB" id="CryptoDB:Cvel_9544"/>
<feature type="region of interest" description="Disordered" evidence="1">
    <location>
        <begin position="3330"/>
        <end position="3435"/>
    </location>
</feature>
<name>A0A0K6SA48_9ALVE</name>
<feature type="compositionally biased region" description="Low complexity" evidence="1">
    <location>
        <begin position="2738"/>
        <end position="2757"/>
    </location>
</feature>
<feature type="compositionally biased region" description="Basic residues" evidence="1">
    <location>
        <begin position="3414"/>
        <end position="3426"/>
    </location>
</feature>
<feature type="compositionally biased region" description="Acidic residues" evidence="1">
    <location>
        <begin position="3085"/>
        <end position="3104"/>
    </location>
</feature>
<organism evidence="2">
    <name type="scientific">Chromera velia CCMP2878</name>
    <dbReference type="NCBI Taxonomy" id="1169474"/>
    <lineage>
        <taxon>Eukaryota</taxon>
        <taxon>Sar</taxon>
        <taxon>Alveolata</taxon>
        <taxon>Colpodellida</taxon>
        <taxon>Chromeraceae</taxon>
        <taxon>Chromera</taxon>
    </lineage>
</organism>
<feature type="region of interest" description="Disordered" evidence="1">
    <location>
        <begin position="946"/>
        <end position="967"/>
    </location>
</feature>
<feature type="region of interest" description="Disordered" evidence="1">
    <location>
        <begin position="1"/>
        <end position="83"/>
    </location>
</feature>
<dbReference type="EMBL" id="CDMZ01004420">
    <property type="protein sequence ID" value="CUC10534.1"/>
    <property type="molecule type" value="Genomic_DNA"/>
</dbReference>
<feature type="compositionally biased region" description="Basic residues" evidence="1">
    <location>
        <begin position="3362"/>
        <end position="3376"/>
    </location>
</feature>
<feature type="compositionally biased region" description="Basic residues" evidence="1">
    <location>
        <begin position="3070"/>
        <end position="3079"/>
    </location>
</feature>
<sequence length="3657" mass="389996">MPLRRKLRSTPTDRLSPRRGFHAEQQRPYGHGGGGGFSHFPGHMSTGGSPGMHPLGGGLPFSSPGAPAYQLSNAGGPGFQTADPRLQAPLQAQAASFHELSRTVLAPRSAQELLSVDGSPFRPPDYVVSRADKEAFATLQAEGQHLLAGGGLQSRNGFGGGGYSFTPFDAEHAKQVAFNDVADPSELSRTLVGGRPRNAGGRQMDVFFGRDAEGNFAFVEVEVPEGAPISDPACRPVVTLQRRHLDSTGGGAGRGGVTEVIDSGTFGRNLLLVPAPPGSGREREIDVWTGEDSLASNGPGKQVCTVLADGHTKLRSAIDLRGRRVTVLEKDVAGRCVVLAADLRELKGNLSLLHHAQVVDSDERGLPLRVIESPDGPKTVVGTGVSGEQYVVAVLVPPTTDTGGGAGGNALIPGPYESVMRCAPGGAGLFERRADGAASGGGQTLNGEFEFREDPLANARVADVDADMLGDPDTTALMRRRFGHEGADGPGGLFEVDAVLVGPGMYTQAGIDLYGLKEGANRQVGSLADSMSRELVVCRSEKGGGVVVLSRMPESGTATLHEGPDGGPLEICPVPGGAKHMYEIIAKTREGRREVIASVRARPMPFRRGIGAPDAATGECLPVYVLRSGTDGLPVVVRCDRRSGKPTSLLERDENGRPLTVREEEGGSGEKTYRIEGKNGVGRTYLVATYDELSGDPGGPLHGRQGRLLGSEYFIGRDLSGRTAVVELRDASASDHLREFASAEGGGKFPIVILRPPFSERHRPVTVINSDKTGKPLEVSRSSKGNEYSDVMGTDADGDRYLVCTFFNENFDGFRDGRDGRGRRVTIVEADVAGRPLVIHHGGTDGEGGGSGGSLADAMIVDSDERGRPLSLRREGKRTSVVGVSLSGEEYVLGSFDESDPRSATATALQREGNDRGIIEFRSPEEVLEQARLPTEGMEMPAADLSRHPDLLRPGEDSGGGGMGGRPEDTKVYYLGEDLNGNTIVVERNRRHPAMGIVMTAYDKQGREAFRQDQDTSGRPLRFRDAKGQPGALELVGTDERGRDYIIGFVERREAAYEGTDVNGNRSIVWERRDIGRPAVLHRENATGLQTLRLQGSDGTPLQLISQPNGDRHVLMRGDHGVREEVCKYHINSALTPGSSESRPGRPVFQYGRGQYNQPVTVVKQPNGRLIVLQRVPEADGSRDPVTGAQQTYLVADTTDATGRPFSMQPSRLGCGLEDVVGRDADNRQHAVATLNPTQHGLRIGTDEDGHRAFVLPPSPGFPGPIVVSVGPNGEILRLVQNDEGGRLLRYVETLEGEVRADGLNKAGRKYLVAHCEPAAQETSDLDEWGLDLGVVYRAGLDPSGEQVIVQMNRSGRQPKILRQLNDRGRCEVLSTDESGFPLRIVETPQPGGGGPVQEVVGKDVYGREYLVATLVAAPGGKATGTRARLGEDAKGRIVHIVAEGGDGTRPAMVGLTGTGEPYMIDRDSLGRPLRCRPKRDGGVDLVGRDANGEEYLLASYYDDLYDAPRGFGACFFLGRDEKGQQVVVHRDAFSGMPVLVSKSGEEGKIQVIAADVTGAPLNVVPLPSDAGARAFKVVGYNSEDLPCTLATFRPKGQKAKAGTNMNGERVTVFEEDLNGNLLVVGLDASSGAPYMIDSDACGGPLQLVQGRDGTKSVVGRERDGEMYRVARLYDRVDARELFGSGDADRKAVLVEGRDTKGRQIAVHIDAKNRISVVHLEERPSSDTGDKKVSPFVQTTDEVGLPLQVISPVWNGGETCEVIGTNSDGKPYLIASFQPTVPPLLDLDTKNSDLDLKDQRLAVALRQADNQVVAIAYGETSPPILIDRDRSGQALVMLTDSQGVACVKGTDKDDREYLLGTLRGGEGSLHRHHKAKYKLGKDLVGGPLVVAIGADGFPTAIGRDPAGRAVVSATDRSGRPYMLLSRGEGREEIVGRHPDTSQYKLGSVPVRAEGPCQLGKAGACEGVDLAGRPMVVIAAGHELHPVVLMHDSQGEPFLVERDKRGAPLVIQPEETPGVFAVVGEDNLGRRYKLGTFESSDDPRRPCPFRKGGGGLVCALGVDENGRHVLVKEDPQRGPILISLEEQDATGVPRVRDADSSGKPFFWRQVPGQTYGHVLGRDTSGNEYVVARIEGTRMDTASKAARAFYPKQPALAGRDAHGQRVDVLEDGPRGPSVVCFDGEGNKATVIDRDTCGGPLRIVADPRDPRQRTVIGRDRSGQTYTVASYQGWTGLPSVFRTAKDVYGRDVVVQSLPEGGVAILCLDETGDTMYVTRDQKGLPLKLKPRGPEGVVEVVGRDHRNQLYTLATVDDGPFGSGGLAGGGASAFRLGTAWDGSALDVLERGPEGTPVVIMRGTHHHPVIVTRDKMGRPLRMVVDDNGVASVMGKDSSGKAYTLGTFPRPEGKLNLPGTEESSYLDNVPHPSDFAEGEGPDGKTPPFADGDAVPWYVHPKGQCTGGPEGSPKGPSPGSRGGVEGMPGPRGVGMGASRRGSKRGSLGGGSAGSPSDQLREHLGWQHTSRRTSLQGHTLRHPGSPGDEGALDEGADGGRFSSRGSRTPLATDRNLSHVNSARRREREAELVDGFVAAPLDGHERGRGGIGSLSPEGGRGGMSPPSPEGGRFERGGHMSLSGEGGSSSGEVMRRGSVGMTTLERPAGGLAIEFRGADPSGSSRVAPLRVPIPGAGSSGEYENENEFGDGSRGRPTSSRTAGAAERSGRSRKRGEGRESPRGRRPHSARSPRTSPRTSPAGVRSTSTPRGGRGRSPRSLSPRGANSRSPRGGRMGRDGRDSRGRRLRSSDRRGGGRFRGRSPQSRNRLTSPRDRSGGRWRRGRGDRGTRSPRNNRRIDPYGRSTRGERPLGSRDRGEMSRRRRRNRVPLHDDESTPLSHSAEGSLEGSGPSGTMRYRPPRPHSARRPGEREEEVPEFGRKTRERPLRDAEEEIPLSRSGAFHPPSKLDGKWKGINEQVRPFQDEAEAFEDGEGGGGEGGRLGRSRRGQGRLGASGRRGGGERRGRPLRSGRARRGGDRLRDRRGRRRESIGTDGSIEYYSDERSPRGTRRRPRRRDGDRGRVSGRRGRRMRGRDGDYYDEDEDSQTVSEGESEEDMPVAALLVVDGKGLMDGDGGAHGEGEIPDGINVDPSVRPPALAAALARAAPYINELKDSGGFDEIIVSIPNSNGGNEGADGEGGAGVAGAAGGGALYRLLRQSDGDLVVERLPDETVIESLEGDESGNRAGRGRQGVAGLLGDLGVEQLFIVGVGSAAVEETAAEAVEAGFEAFVVSEGVAADDFDAEAQRRIEATGANVIPFEDAIEEAEDRADFLDLLDEMDEEEEMDLYDDPSLDGEGGRGDGGAAGGGGYLPRGLRGRRRRDRGARRGRGGAGGSFSGDSLEGEEDVEGLPAASGGAYRSPLLIRRSPGRARARVRGKRGGPGEMLYDEHGRAVRGGRTAAGAHMMDHEADEAGLGGTGEGGIGVGGIPVGLSAEEFGIDEIGEEDEEEEGEDQMIDGVRVGYSSRDPGAMMRIGKGAMLTSESPQLTPSGVPFGVNRGPQWSPVESVCPRDRSIQRPNLGAGPVDPNAAAQSEVLTLLMQCRRLEELIDTQNSQLHGLEKELQRSHDHSMRAAHARRLKEARETVAKGGVGPKDGRRPERPPRFGRDRF</sequence>